<dbReference type="SUPFAM" id="SSF117281">
    <property type="entry name" value="Kelch motif"/>
    <property type="match status" value="1"/>
</dbReference>
<dbReference type="STRING" id="6832.A0A553NAW7"/>
<dbReference type="Proteomes" id="UP000318571">
    <property type="component" value="Chromosome 10"/>
</dbReference>
<dbReference type="AlphaFoldDB" id="A0A553NAW7"/>
<dbReference type="Gene3D" id="3.80.10.10">
    <property type="entry name" value="Ribonuclease Inhibitor"/>
    <property type="match status" value="2"/>
</dbReference>
<dbReference type="InterPro" id="IPR056737">
    <property type="entry name" value="Beta-prop_ATRN-MKLN-like"/>
</dbReference>
<protein>
    <recommendedName>
        <fullName evidence="4">BTB domain-containing protein</fullName>
    </recommendedName>
</protein>
<feature type="domain" description="BTB" evidence="4">
    <location>
        <begin position="587"/>
        <end position="656"/>
    </location>
</feature>
<dbReference type="EMBL" id="VCGU01000458">
    <property type="protein sequence ID" value="TRY62584.1"/>
    <property type="molecule type" value="Genomic_DNA"/>
</dbReference>
<evidence type="ECO:0000313" key="6">
    <source>
        <dbReference type="Proteomes" id="UP000318571"/>
    </source>
</evidence>
<dbReference type="InterPro" id="IPR006652">
    <property type="entry name" value="Kelch_1"/>
</dbReference>
<organism evidence="5 6">
    <name type="scientific">Tigriopus californicus</name>
    <name type="common">Marine copepod</name>
    <dbReference type="NCBI Taxonomy" id="6832"/>
    <lineage>
        <taxon>Eukaryota</taxon>
        <taxon>Metazoa</taxon>
        <taxon>Ecdysozoa</taxon>
        <taxon>Arthropoda</taxon>
        <taxon>Crustacea</taxon>
        <taxon>Multicrustacea</taxon>
        <taxon>Hexanauplia</taxon>
        <taxon>Copepoda</taxon>
        <taxon>Harpacticoida</taxon>
        <taxon>Harpacticidae</taxon>
        <taxon>Tigriopus</taxon>
    </lineage>
</organism>
<feature type="domain" description="BTB" evidence="4">
    <location>
        <begin position="366"/>
        <end position="440"/>
    </location>
</feature>
<feature type="region of interest" description="Disordered" evidence="3">
    <location>
        <begin position="1"/>
        <end position="63"/>
    </location>
</feature>
<dbReference type="Gene3D" id="2.120.10.80">
    <property type="entry name" value="Kelch-type beta propeller"/>
    <property type="match status" value="1"/>
</dbReference>
<evidence type="ECO:0000256" key="3">
    <source>
        <dbReference type="SAM" id="MobiDB-lite"/>
    </source>
</evidence>
<dbReference type="InterPro" id="IPR000210">
    <property type="entry name" value="BTB/POZ_dom"/>
</dbReference>
<dbReference type="Gene3D" id="3.30.710.10">
    <property type="entry name" value="Potassium Channel Kv1.1, Chain A"/>
    <property type="match status" value="2"/>
</dbReference>
<dbReference type="SMART" id="SM00225">
    <property type="entry name" value="BTB"/>
    <property type="match status" value="2"/>
</dbReference>
<dbReference type="Pfam" id="PF24981">
    <property type="entry name" value="Beta-prop_ATRN-LZTR1"/>
    <property type="match status" value="1"/>
</dbReference>
<keyword evidence="6" id="KW-1185">Reference proteome</keyword>
<keyword evidence="2" id="KW-0677">Repeat</keyword>
<dbReference type="PANTHER" id="PTHR46376:SF1">
    <property type="entry name" value="LEUCINE-ZIPPER-LIKE TRANSCRIPTIONAL REGULATOR 1"/>
    <property type="match status" value="1"/>
</dbReference>
<evidence type="ECO:0000259" key="4">
    <source>
        <dbReference type="PROSITE" id="PS50097"/>
    </source>
</evidence>
<dbReference type="InterPro" id="IPR015915">
    <property type="entry name" value="Kelch-typ_b-propeller"/>
</dbReference>
<evidence type="ECO:0000256" key="1">
    <source>
        <dbReference type="ARBA" id="ARBA00022441"/>
    </source>
</evidence>
<dbReference type="SUPFAM" id="SSF52047">
    <property type="entry name" value="RNI-like"/>
    <property type="match status" value="1"/>
</dbReference>
<dbReference type="PANTHER" id="PTHR46376">
    <property type="entry name" value="LEUCINE-ZIPPER-LIKE TRANSCRIPTIONAL REGULATOR 1"/>
    <property type="match status" value="1"/>
</dbReference>
<sequence>MASTLSPGTASSSSTSALLASAQPASAQAAQAAPGHRVDGSSSSSSYSGTTATVANATEEEEESIITLDFGPFETVNRWLKMPDCDEFVGARRSKHTVVSHNDFVYVFGGDNGRSMLNDLLIFDVKEKSWQRALSTGNRPAPRYHHSAVVHDTAMYVFGGYTGDIHSNSNLSNRNDLWEYKFKSMQWVEWRLHGGPRPSPPTCCNFPVAVARDSMFVFSGQSGAKITNSLFQFHFPSKTWSRISTEHILRDTPLPPNRRYGHTMVAFDRRLFVFGGWADNVLPNDLHAFDLDSQTWSLVSPSPDSQIPTGRLFHAAAVVKDAMYVFGGTVEDNIRLGEMYRFQLSAFPKCTLQDDFGRLWQSQQFSDVKFVIGPNREEVRAHTALVVARSSYLLERIREAKIRREAKHDGWLMVQFPDFNSHAFKLILDFIYTDQIDPTHNQRQLAASNDVVLVMMQVYTLAVKLQMHRLEQLCSLYIENSINLKNVLVALKNASHLQLHFIEERCLKFIIKEFNFKEIIMSREFETLDQGLMVEIIRRKQTPNPRNSLQADLVPIIPGVLDPNAPGTSLKEDLKRFLFSKTAEEFSDVMLSLESDLVPSHKVILAARSAYFEGMFRSFKPITNTVNISIGETVPSRQSFHSLLRYVYYGEITMPPEDSLYLFSAPHFYIFSNNRLQLFFENVIESISHTLIDIPSDHQRNRALERFIDDFKANFLEGLPSNQVHSVIQHLLSAIATCVDRKKDHWRMDEDNKYASKFTQTVYIITEFVNLIIIPSLVHLDLPNVVKMLRTKLYDLLIHFPQLRSLLLGSGSGGWSQVFQPKFIQALSFMDRLVHFSLNYDASDEMLEVTDAGAKDISKISGITHLHLFHTSITPFGHAILLRSLKELLVLVRGDFLCDALEVLSHECHDLQQDYPKLKLREFWSSEQYFFHDTEQMTLVSHMCPEIRKMMFQFSEDHLESFSILSSFQYLTELHNWGGDFYRNSLDDLILKIGPQLRVLYLIHVDEIDYEALVFLSQMCPQLGTLGFYNCIFRDFQVPTRKCHLNAMWAIQKFAMVSESDVEYIVTLLQNMLNIECLITGSSTEIGDEDFVQIQSANQLQKLEELRISSSKSLTLTTVYSLIENCPNLRLIRALDYWTQVSDPEIWQLDVYIRNNNLHVDIR</sequence>
<evidence type="ECO:0000313" key="5">
    <source>
        <dbReference type="EMBL" id="TRY62584.1"/>
    </source>
</evidence>
<dbReference type="InterPro" id="IPR032675">
    <property type="entry name" value="LRR_dom_sf"/>
</dbReference>
<comment type="caution">
    <text evidence="5">The sequence shown here is derived from an EMBL/GenBank/DDBJ whole genome shotgun (WGS) entry which is preliminary data.</text>
</comment>
<reference evidence="5 6" key="1">
    <citation type="journal article" date="2018" name="Nat. Ecol. Evol.">
        <title>Genomic signatures of mitonuclear coevolution across populations of Tigriopus californicus.</title>
        <authorList>
            <person name="Barreto F.S."/>
            <person name="Watson E.T."/>
            <person name="Lima T.G."/>
            <person name="Willett C.S."/>
            <person name="Edmands S."/>
            <person name="Li W."/>
            <person name="Burton R.S."/>
        </authorList>
    </citation>
    <scope>NUCLEOTIDE SEQUENCE [LARGE SCALE GENOMIC DNA]</scope>
    <source>
        <strain evidence="5 6">San Diego</strain>
    </source>
</reference>
<accession>A0A553NAW7</accession>
<name>A0A553NAW7_TIGCA</name>
<gene>
    <name evidence="5" type="ORF">TCAL_02651</name>
</gene>
<evidence type="ECO:0000256" key="2">
    <source>
        <dbReference type="ARBA" id="ARBA00022737"/>
    </source>
</evidence>
<dbReference type="InterPro" id="IPR051568">
    <property type="entry name" value="LZTR1/Attractin"/>
</dbReference>
<proteinExistence type="predicted"/>
<dbReference type="InterPro" id="IPR011333">
    <property type="entry name" value="SKP1/BTB/POZ_sf"/>
</dbReference>
<dbReference type="SUPFAM" id="SSF54695">
    <property type="entry name" value="POZ domain"/>
    <property type="match status" value="2"/>
</dbReference>
<dbReference type="GO" id="GO:0003779">
    <property type="term" value="F:actin binding"/>
    <property type="evidence" value="ECO:0007669"/>
    <property type="project" value="UniProtKB-KW"/>
</dbReference>
<dbReference type="SMART" id="SM00612">
    <property type="entry name" value="Kelch"/>
    <property type="match status" value="3"/>
</dbReference>
<dbReference type="Pfam" id="PF00651">
    <property type="entry name" value="BTB"/>
    <property type="match status" value="2"/>
</dbReference>
<dbReference type="PROSITE" id="PS50097">
    <property type="entry name" value="BTB"/>
    <property type="match status" value="2"/>
</dbReference>
<keyword evidence="1" id="KW-0880">Kelch repeat</keyword>
<dbReference type="GO" id="GO:0005794">
    <property type="term" value="C:Golgi apparatus"/>
    <property type="evidence" value="ECO:0007669"/>
    <property type="project" value="TreeGrafter"/>
</dbReference>
<feature type="compositionally biased region" description="Low complexity" evidence="3">
    <location>
        <begin position="1"/>
        <end position="57"/>
    </location>
</feature>